<organism evidence="1">
    <name type="scientific">Anaerostipes caccae</name>
    <dbReference type="NCBI Taxonomy" id="105841"/>
    <lineage>
        <taxon>Bacteria</taxon>
        <taxon>Bacillati</taxon>
        <taxon>Bacillota</taxon>
        <taxon>Clostridia</taxon>
        <taxon>Lachnospirales</taxon>
        <taxon>Lachnospiraceae</taxon>
        <taxon>Anaerostipes</taxon>
    </lineage>
</organism>
<proteinExistence type="predicted"/>
<dbReference type="AlphaFoldDB" id="A0A6N2U3V1"/>
<evidence type="ECO:0000313" key="1">
    <source>
        <dbReference type="EMBL" id="VYT12227.1"/>
    </source>
</evidence>
<name>A0A6N2U3V1_9FIRM</name>
<gene>
    <name evidence="1" type="ORF">ACLFYP115_01732</name>
</gene>
<dbReference type="RefSeq" id="WP_006567404.1">
    <property type="nucleotide sequence ID" value="NZ_BAABZP010000001.1"/>
</dbReference>
<reference evidence="1" key="1">
    <citation type="submission" date="2019-11" db="EMBL/GenBank/DDBJ databases">
        <authorList>
            <person name="Feng L."/>
        </authorList>
    </citation>
    <scope>NUCLEOTIDE SEQUENCE</scope>
    <source>
        <strain evidence="1">AcaccaeLFYP115</strain>
    </source>
</reference>
<dbReference type="EMBL" id="CACRSQ010000003">
    <property type="protein sequence ID" value="VYT12227.1"/>
    <property type="molecule type" value="Genomic_DNA"/>
</dbReference>
<protein>
    <submittedName>
        <fullName evidence="1">Uncharacterized protein</fullName>
    </submittedName>
</protein>
<accession>A0A6N2U3V1</accession>
<sequence length="109" mass="12134">MKVSAAIITTGILCLGGLSSFTGSGTEKYVSARKPAVQAVCSVKSCRKTGAHKHHTTVKHHTKKKHHTKAKRYNCGVSSCKITKKHTHKRYSGHHRKSHRSSHHGRHHR</sequence>